<proteinExistence type="predicted"/>
<accession>A0A0A9FLY4</accession>
<protein>
    <submittedName>
        <fullName evidence="1">Uncharacterized protein</fullName>
    </submittedName>
</protein>
<reference evidence="1" key="2">
    <citation type="journal article" date="2015" name="Data Brief">
        <title>Shoot transcriptome of the giant reed, Arundo donax.</title>
        <authorList>
            <person name="Barrero R.A."/>
            <person name="Guerrero F.D."/>
            <person name="Moolhuijzen P."/>
            <person name="Goolsby J.A."/>
            <person name="Tidwell J."/>
            <person name="Bellgard S.E."/>
            <person name="Bellgard M.I."/>
        </authorList>
    </citation>
    <scope>NUCLEOTIDE SEQUENCE</scope>
    <source>
        <tissue evidence="1">Shoot tissue taken approximately 20 cm above the soil surface</tissue>
    </source>
</reference>
<organism evidence="1">
    <name type="scientific">Arundo donax</name>
    <name type="common">Giant reed</name>
    <name type="synonym">Donax arundinaceus</name>
    <dbReference type="NCBI Taxonomy" id="35708"/>
    <lineage>
        <taxon>Eukaryota</taxon>
        <taxon>Viridiplantae</taxon>
        <taxon>Streptophyta</taxon>
        <taxon>Embryophyta</taxon>
        <taxon>Tracheophyta</taxon>
        <taxon>Spermatophyta</taxon>
        <taxon>Magnoliopsida</taxon>
        <taxon>Liliopsida</taxon>
        <taxon>Poales</taxon>
        <taxon>Poaceae</taxon>
        <taxon>PACMAD clade</taxon>
        <taxon>Arundinoideae</taxon>
        <taxon>Arundineae</taxon>
        <taxon>Arundo</taxon>
    </lineage>
</organism>
<sequence>MKNQMVLLYVIQMETPMDATKLLVAIMITIAQKAK</sequence>
<dbReference type="EMBL" id="GBRH01188598">
    <property type="protein sequence ID" value="JAE09298.1"/>
    <property type="molecule type" value="Transcribed_RNA"/>
</dbReference>
<reference evidence="1" key="1">
    <citation type="submission" date="2014-09" db="EMBL/GenBank/DDBJ databases">
        <authorList>
            <person name="Magalhaes I.L.F."/>
            <person name="Oliveira U."/>
            <person name="Santos F.R."/>
            <person name="Vidigal T.H.D.A."/>
            <person name="Brescovit A.D."/>
            <person name="Santos A.J."/>
        </authorList>
    </citation>
    <scope>NUCLEOTIDE SEQUENCE</scope>
    <source>
        <tissue evidence="1">Shoot tissue taken approximately 20 cm above the soil surface</tissue>
    </source>
</reference>
<name>A0A0A9FLY4_ARUDO</name>
<evidence type="ECO:0000313" key="1">
    <source>
        <dbReference type="EMBL" id="JAE09298.1"/>
    </source>
</evidence>
<dbReference type="AlphaFoldDB" id="A0A0A9FLY4"/>